<feature type="domain" description="DNA methylase N-4/N-6" evidence="4">
    <location>
        <begin position="179"/>
        <end position="446"/>
    </location>
</feature>
<evidence type="ECO:0000256" key="2">
    <source>
        <dbReference type="ARBA" id="ARBA00022679"/>
    </source>
</evidence>
<dbReference type="GO" id="GO:0032259">
    <property type="term" value="P:methylation"/>
    <property type="evidence" value="ECO:0007669"/>
    <property type="project" value="UniProtKB-KW"/>
</dbReference>
<dbReference type="KEGG" id="xya:ET471_08245"/>
<dbReference type="SUPFAM" id="SSF53335">
    <property type="entry name" value="S-adenosyl-L-methionine-dependent methyltransferases"/>
    <property type="match status" value="1"/>
</dbReference>
<dbReference type="InterPro" id="IPR029063">
    <property type="entry name" value="SAM-dependent_MTases_sf"/>
</dbReference>
<dbReference type="Pfam" id="PF01555">
    <property type="entry name" value="N6_N4_Mtase"/>
    <property type="match status" value="1"/>
</dbReference>
<evidence type="ECO:0000256" key="1">
    <source>
        <dbReference type="ARBA" id="ARBA00022603"/>
    </source>
</evidence>
<dbReference type="Gene3D" id="3.40.50.150">
    <property type="entry name" value="Vaccinia Virus protein VP39"/>
    <property type="match status" value="1"/>
</dbReference>
<keyword evidence="1 5" id="KW-0489">Methyltransferase</keyword>
<feature type="region of interest" description="Disordered" evidence="3">
    <location>
        <begin position="1"/>
        <end position="66"/>
    </location>
</feature>
<gene>
    <name evidence="5" type="ORF">ET471_08245</name>
</gene>
<reference evidence="5 6" key="1">
    <citation type="submission" date="2019-01" db="EMBL/GenBank/DDBJ databases">
        <title>Genome sequencing of strain FW10M-9.</title>
        <authorList>
            <person name="Heo J."/>
            <person name="Kim S.-J."/>
            <person name="Kim J.-S."/>
            <person name="Hong S.-B."/>
            <person name="Kwon S.-W."/>
        </authorList>
    </citation>
    <scope>NUCLEOTIDE SEQUENCE [LARGE SCALE GENOMIC DNA]</scope>
    <source>
        <strain evidence="5 6">FW10M-9</strain>
    </source>
</reference>
<dbReference type="AlphaFoldDB" id="A0A4P6F424"/>
<dbReference type="OrthoDB" id="9773060at2"/>
<feature type="region of interest" description="Disordered" evidence="3">
    <location>
        <begin position="87"/>
        <end position="147"/>
    </location>
</feature>
<sequence>MVPPQRRVPPAHATDRRSGGGRRSRQPRREGGQARRVHARRDPCPGHEAVNRSVGPELAARPPDDVLPQPLVRAVLPGRTPHVALRSDQPCLRRRHHHDRRTEGAGEPAAEGDTGRRHVCRPHRTHERRPRRRPPHLRPASGDPVMGALNQRVTDRYAIYNADCMDVLAALPDESVHGSIYSPPFAGLYHYSSDDRDFSNARDYDEFREMYGYLVAEKLRVTMPGRTTGVHAAVVPTGNTGKDALTDFPGDVIRIHQAAGWQFVARHVIWKEPLAVRNRTMAKNLAHKTIVTDSSYGGVAAPDELLIFRKPGDSVVPLEHLHGFENGYAGAEPIPSDLLKYRGWDGDQKSNRYSHWIWRRYASSVWDDVRIDRVLPFRDARDEDDEKHVHPLQLDVIERYLDMRTLPGERVLTPFMGVGSEVYSTVRMGRYGIGAELKPSYFTQAIRNLAAVDEDIDMQENDLGLFDLGTSDPAGDYEGGAA</sequence>
<dbReference type="GO" id="GO:0008170">
    <property type="term" value="F:N-methyltransferase activity"/>
    <property type="evidence" value="ECO:0007669"/>
    <property type="project" value="InterPro"/>
</dbReference>
<feature type="compositionally biased region" description="Basic residues" evidence="3">
    <location>
        <begin position="117"/>
        <end position="136"/>
    </location>
</feature>
<proteinExistence type="predicted"/>
<dbReference type="REBASE" id="300038">
    <property type="entry name" value="M2.Xsp10M9ORF8240P"/>
</dbReference>
<name>A0A4P6F424_9MICO</name>
<accession>A0A4P6F424</accession>
<dbReference type="EMBL" id="CP035493">
    <property type="protein sequence ID" value="QAY70025.1"/>
    <property type="molecule type" value="Genomic_DNA"/>
</dbReference>
<evidence type="ECO:0000256" key="3">
    <source>
        <dbReference type="SAM" id="MobiDB-lite"/>
    </source>
</evidence>
<evidence type="ECO:0000259" key="4">
    <source>
        <dbReference type="Pfam" id="PF01555"/>
    </source>
</evidence>
<keyword evidence="6" id="KW-1185">Reference proteome</keyword>
<dbReference type="Proteomes" id="UP000292118">
    <property type="component" value="Chromosome"/>
</dbReference>
<dbReference type="GO" id="GO:0003677">
    <property type="term" value="F:DNA binding"/>
    <property type="evidence" value="ECO:0007669"/>
    <property type="project" value="InterPro"/>
</dbReference>
<keyword evidence="2 5" id="KW-0808">Transferase</keyword>
<protein>
    <submittedName>
        <fullName evidence="5">Site-specific DNA-methyltransferase</fullName>
    </submittedName>
</protein>
<evidence type="ECO:0000313" key="5">
    <source>
        <dbReference type="EMBL" id="QAY70025.1"/>
    </source>
</evidence>
<organism evidence="5 6">
    <name type="scientific">Xylanimonas protaetiae</name>
    <dbReference type="NCBI Taxonomy" id="2509457"/>
    <lineage>
        <taxon>Bacteria</taxon>
        <taxon>Bacillati</taxon>
        <taxon>Actinomycetota</taxon>
        <taxon>Actinomycetes</taxon>
        <taxon>Micrococcales</taxon>
        <taxon>Promicromonosporaceae</taxon>
        <taxon>Xylanimonas</taxon>
    </lineage>
</organism>
<evidence type="ECO:0000313" key="6">
    <source>
        <dbReference type="Proteomes" id="UP000292118"/>
    </source>
</evidence>
<dbReference type="InterPro" id="IPR002941">
    <property type="entry name" value="DNA_methylase_N4/N6"/>
</dbReference>